<organism evidence="7 8">
    <name type="scientific">Candidatus Falkowbacteria bacterium CG23_combo_of_CG06-09_8_20_14_all_49_15</name>
    <dbReference type="NCBI Taxonomy" id="1974572"/>
    <lineage>
        <taxon>Bacteria</taxon>
        <taxon>Candidatus Falkowiibacteriota</taxon>
    </lineage>
</organism>
<keyword evidence="4 5" id="KW-0413">Isomerase</keyword>
<gene>
    <name evidence="7" type="ORF">COX22_01455</name>
</gene>
<dbReference type="GO" id="GO:0003755">
    <property type="term" value="F:peptidyl-prolyl cis-trans isomerase activity"/>
    <property type="evidence" value="ECO:0007669"/>
    <property type="project" value="UniProtKB-UniRule"/>
</dbReference>
<dbReference type="InterPro" id="IPR029000">
    <property type="entry name" value="Cyclophilin-like_dom_sf"/>
</dbReference>
<dbReference type="InterPro" id="IPR024936">
    <property type="entry name" value="Cyclophilin-type_PPIase"/>
</dbReference>
<evidence type="ECO:0000313" key="8">
    <source>
        <dbReference type="Proteomes" id="UP000230729"/>
    </source>
</evidence>
<evidence type="ECO:0000256" key="4">
    <source>
        <dbReference type="ARBA" id="ARBA00023235"/>
    </source>
</evidence>
<dbReference type="PROSITE" id="PS00170">
    <property type="entry name" value="CSA_PPIASE_1"/>
    <property type="match status" value="1"/>
</dbReference>
<evidence type="ECO:0000256" key="2">
    <source>
        <dbReference type="ARBA" id="ARBA00007365"/>
    </source>
</evidence>
<proteinExistence type="inferred from homology"/>
<evidence type="ECO:0000259" key="6">
    <source>
        <dbReference type="PROSITE" id="PS50072"/>
    </source>
</evidence>
<evidence type="ECO:0000256" key="3">
    <source>
        <dbReference type="ARBA" id="ARBA00023110"/>
    </source>
</evidence>
<dbReference type="SUPFAM" id="SSF50891">
    <property type="entry name" value="Cyclophilin-like"/>
    <property type="match status" value="1"/>
</dbReference>
<dbReference type="EC" id="5.2.1.8" evidence="5"/>
<evidence type="ECO:0000256" key="1">
    <source>
        <dbReference type="ARBA" id="ARBA00002388"/>
    </source>
</evidence>
<dbReference type="Gene3D" id="2.40.100.10">
    <property type="entry name" value="Cyclophilin-like"/>
    <property type="match status" value="1"/>
</dbReference>
<name>A0A2G9ZLE0_9BACT</name>
<dbReference type="CDD" id="cd00317">
    <property type="entry name" value="cyclophilin"/>
    <property type="match status" value="1"/>
</dbReference>
<keyword evidence="3 5" id="KW-0697">Rotamase</keyword>
<comment type="function">
    <text evidence="1 5">PPIases accelerate the folding of proteins. It catalyzes the cis-trans isomerization of proline imidic peptide bonds in oligopeptides.</text>
</comment>
<comment type="catalytic activity">
    <reaction evidence="5">
        <text>[protein]-peptidylproline (omega=180) = [protein]-peptidylproline (omega=0)</text>
        <dbReference type="Rhea" id="RHEA:16237"/>
        <dbReference type="Rhea" id="RHEA-COMP:10747"/>
        <dbReference type="Rhea" id="RHEA-COMP:10748"/>
        <dbReference type="ChEBI" id="CHEBI:83833"/>
        <dbReference type="ChEBI" id="CHEBI:83834"/>
        <dbReference type="EC" id="5.2.1.8"/>
    </reaction>
</comment>
<reference evidence="7 8" key="1">
    <citation type="submission" date="2017-09" db="EMBL/GenBank/DDBJ databases">
        <title>Depth-based differentiation of microbial function through sediment-hosted aquifers and enrichment of novel symbionts in the deep terrestrial subsurface.</title>
        <authorList>
            <person name="Probst A.J."/>
            <person name="Ladd B."/>
            <person name="Jarett J.K."/>
            <person name="Geller-Mcgrath D.E."/>
            <person name="Sieber C.M."/>
            <person name="Emerson J.B."/>
            <person name="Anantharaman K."/>
            <person name="Thomas B.C."/>
            <person name="Malmstrom R."/>
            <person name="Stieglmeier M."/>
            <person name="Klingl A."/>
            <person name="Woyke T."/>
            <person name="Ryan C.M."/>
            <person name="Banfield J.F."/>
        </authorList>
    </citation>
    <scope>NUCLEOTIDE SEQUENCE [LARGE SCALE GENOMIC DNA]</scope>
    <source>
        <strain evidence="7">CG23_combo_of_CG06-09_8_20_14_all_49_15</strain>
    </source>
</reference>
<dbReference type="GO" id="GO:0006457">
    <property type="term" value="P:protein folding"/>
    <property type="evidence" value="ECO:0007669"/>
    <property type="project" value="InterPro"/>
</dbReference>
<comment type="similarity">
    <text evidence="2 5">Belongs to the cyclophilin-type PPIase family.</text>
</comment>
<dbReference type="PROSITE" id="PS50072">
    <property type="entry name" value="CSA_PPIASE_2"/>
    <property type="match status" value="1"/>
</dbReference>
<dbReference type="InterPro" id="IPR044666">
    <property type="entry name" value="Cyclophilin_A-like"/>
</dbReference>
<dbReference type="InterPro" id="IPR002130">
    <property type="entry name" value="Cyclophilin-type_PPIase_dom"/>
</dbReference>
<dbReference type="PANTHER" id="PTHR45625">
    <property type="entry name" value="PEPTIDYL-PROLYL CIS-TRANS ISOMERASE-RELATED"/>
    <property type="match status" value="1"/>
</dbReference>
<feature type="domain" description="PPIase cyclophilin-type" evidence="6">
    <location>
        <begin position="10"/>
        <end position="168"/>
    </location>
</feature>
<dbReference type="PRINTS" id="PR00153">
    <property type="entry name" value="CSAPPISMRASE"/>
</dbReference>
<sequence length="170" mass="19030">MPAFSNWFEQFKHALIKTNYGDIKVELYGDESPVTVNNFLDLAKNGFYDGTRFHRIIPDFMIQGGDPLSKDETKKALWGTGGPDYRFPDEINNKPLVRGSLAMANSGPDTNGSQFFIVIKEFTPWLDGKHTNFGFVIEGQEVVEKISAVQTGEADRPLTEVVINGIELLE</sequence>
<comment type="caution">
    <text evidence="7">The sequence shown here is derived from an EMBL/GenBank/DDBJ whole genome shotgun (WGS) entry which is preliminary data.</text>
</comment>
<dbReference type="Proteomes" id="UP000230729">
    <property type="component" value="Unassembled WGS sequence"/>
</dbReference>
<dbReference type="AlphaFoldDB" id="A0A2G9ZLE0"/>
<accession>A0A2G9ZLE0</accession>
<dbReference type="InterPro" id="IPR020892">
    <property type="entry name" value="Cyclophilin-type_PPIase_CS"/>
</dbReference>
<dbReference type="Pfam" id="PF00160">
    <property type="entry name" value="Pro_isomerase"/>
    <property type="match status" value="1"/>
</dbReference>
<dbReference type="PANTHER" id="PTHR45625:SF4">
    <property type="entry name" value="PEPTIDYLPROLYL ISOMERASE DOMAIN AND WD REPEAT-CONTAINING PROTEIN 1"/>
    <property type="match status" value="1"/>
</dbReference>
<evidence type="ECO:0000313" key="7">
    <source>
        <dbReference type="EMBL" id="PIP33985.1"/>
    </source>
</evidence>
<protein>
    <recommendedName>
        <fullName evidence="5">Peptidyl-prolyl cis-trans isomerase</fullName>
        <shortName evidence="5">PPIase</shortName>
        <ecNumber evidence="5">5.2.1.8</ecNumber>
    </recommendedName>
</protein>
<dbReference type="PIRSF" id="PIRSF001467">
    <property type="entry name" value="Peptidylpro_ismrse"/>
    <property type="match status" value="1"/>
</dbReference>
<dbReference type="EMBL" id="PCSD01000030">
    <property type="protein sequence ID" value="PIP33985.1"/>
    <property type="molecule type" value="Genomic_DNA"/>
</dbReference>
<evidence type="ECO:0000256" key="5">
    <source>
        <dbReference type="RuleBase" id="RU363019"/>
    </source>
</evidence>